<dbReference type="InterPro" id="IPR017896">
    <property type="entry name" value="4Fe4S_Fe-S-bd"/>
</dbReference>
<dbReference type="eggNOG" id="COG0437">
    <property type="taxonomic scope" value="Bacteria"/>
</dbReference>
<keyword evidence="7" id="KW-1185">Reference proteome</keyword>
<evidence type="ECO:0000256" key="1">
    <source>
        <dbReference type="ARBA" id="ARBA00022485"/>
    </source>
</evidence>
<keyword evidence="4" id="KW-0411">Iron-sulfur</keyword>
<dbReference type="PANTHER" id="PTHR43177:SF3">
    <property type="entry name" value="PROTEIN NRFC HOMOLOG"/>
    <property type="match status" value="1"/>
</dbReference>
<dbReference type="InterPro" id="IPR050954">
    <property type="entry name" value="ET_IronSulfur_Cluster-Binding"/>
</dbReference>
<dbReference type="HOGENOM" id="CLU_043374_2_1_11"/>
<evidence type="ECO:0000256" key="2">
    <source>
        <dbReference type="ARBA" id="ARBA00022723"/>
    </source>
</evidence>
<keyword evidence="2" id="KW-0479">Metal-binding</keyword>
<dbReference type="PROSITE" id="PS51379">
    <property type="entry name" value="4FE4S_FER_2"/>
    <property type="match status" value="3"/>
</dbReference>
<proteinExistence type="predicted"/>
<keyword evidence="3" id="KW-0408">Iron</keyword>
<dbReference type="SUPFAM" id="SSF54862">
    <property type="entry name" value="4Fe-4S ferredoxins"/>
    <property type="match status" value="1"/>
</dbReference>
<feature type="domain" description="4Fe-4S ferredoxin-type" evidence="5">
    <location>
        <begin position="11"/>
        <end position="40"/>
    </location>
</feature>
<dbReference type="Gene3D" id="3.30.70.20">
    <property type="match status" value="2"/>
</dbReference>
<dbReference type="Pfam" id="PF13247">
    <property type="entry name" value="Fer4_11"/>
    <property type="match status" value="1"/>
</dbReference>
<dbReference type="KEGG" id="shi:Shel_16810"/>
<feature type="domain" description="4Fe-4S ferredoxin-type" evidence="5">
    <location>
        <begin position="86"/>
        <end position="115"/>
    </location>
</feature>
<dbReference type="CDD" id="cd16371">
    <property type="entry name" value="DMSOR_beta_like"/>
    <property type="match status" value="1"/>
</dbReference>
<dbReference type="InterPro" id="IPR017900">
    <property type="entry name" value="4Fe4S_Fe_S_CS"/>
</dbReference>
<dbReference type="EMBL" id="CP001684">
    <property type="protein sequence ID" value="ACV22700.1"/>
    <property type="molecule type" value="Genomic_DNA"/>
</dbReference>
<evidence type="ECO:0000259" key="5">
    <source>
        <dbReference type="PROSITE" id="PS51379"/>
    </source>
</evidence>
<organism evidence="6 7">
    <name type="scientific">Slackia heliotrinireducens (strain ATCC 29202 / DSM 20476 / NCTC 11029 / RHS 1)</name>
    <name type="common">Peptococcus heliotrinreducens</name>
    <dbReference type="NCBI Taxonomy" id="471855"/>
    <lineage>
        <taxon>Bacteria</taxon>
        <taxon>Bacillati</taxon>
        <taxon>Actinomycetota</taxon>
        <taxon>Coriobacteriia</taxon>
        <taxon>Eggerthellales</taxon>
        <taxon>Eggerthellaceae</taxon>
        <taxon>Slackia</taxon>
    </lineage>
</organism>
<evidence type="ECO:0000256" key="3">
    <source>
        <dbReference type="ARBA" id="ARBA00023004"/>
    </source>
</evidence>
<keyword evidence="1" id="KW-0004">4Fe-4S</keyword>
<evidence type="ECO:0000313" key="7">
    <source>
        <dbReference type="Proteomes" id="UP000002026"/>
    </source>
</evidence>
<dbReference type="PANTHER" id="PTHR43177">
    <property type="entry name" value="PROTEIN NRFC"/>
    <property type="match status" value="1"/>
</dbReference>
<evidence type="ECO:0000313" key="6">
    <source>
        <dbReference type="EMBL" id="ACV22700.1"/>
    </source>
</evidence>
<dbReference type="Pfam" id="PF12800">
    <property type="entry name" value="Fer4_4"/>
    <property type="match status" value="1"/>
</dbReference>
<dbReference type="GO" id="GO:0046872">
    <property type="term" value="F:metal ion binding"/>
    <property type="evidence" value="ECO:0007669"/>
    <property type="project" value="UniProtKB-KW"/>
</dbReference>
<dbReference type="Proteomes" id="UP000002026">
    <property type="component" value="Chromosome"/>
</dbReference>
<feature type="domain" description="4Fe-4S ferredoxin-type" evidence="5">
    <location>
        <begin position="54"/>
        <end position="85"/>
    </location>
</feature>
<evidence type="ECO:0000256" key="4">
    <source>
        <dbReference type="ARBA" id="ARBA00023014"/>
    </source>
</evidence>
<gene>
    <name evidence="6" type="ordered locus">Shel_16810</name>
</gene>
<reference evidence="6 7" key="1">
    <citation type="journal article" date="2009" name="Stand. Genomic Sci.">
        <title>Complete genome sequence of Slackia heliotrinireducens type strain (RHS 1).</title>
        <authorList>
            <person name="Pukall R."/>
            <person name="Lapidus A."/>
            <person name="Nolan M."/>
            <person name="Copeland A."/>
            <person name="Glavina Del Rio T."/>
            <person name="Lucas S."/>
            <person name="Chen F."/>
            <person name="Tice H."/>
            <person name="Cheng J.F."/>
            <person name="Chertkov O."/>
            <person name="Bruce D."/>
            <person name="Goodwin L."/>
            <person name="Kuske C."/>
            <person name="Brettin T."/>
            <person name="Detter J.C."/>
            <person name="Han C."/>
            <person name="Pitluck S."/>
            <person name="Pati A."/>
            <person name="Mavrommatis K."/>
            <person name="Ivanova N."/>
            <person name="Ovchinnikova G."/>
            <person name="Chen A."/>
            <person name="Palaniappan K."/>
            <person name="Schneider S."/>
            <person name="Rohde M."/>
            <person name="Chain P."/>
            <person name="D'haeseleer P."/>
            <person name="Goker M."/>
            <person name="Bristow J."/>
            <person name="Eisen J.A."/>
            <person name="Markowitz V."/>
            <person name="Kyrpides N.C."/>
            <person name="Klenk H.P."/>
            <person name="Hugenholtz P."/>
        </authorList>
    </citation>
    <scope>NUCLEOTIDE SEQUENCE [LARGE SCALE GENOMIC DNA]</scope>
    <source>
        <strain evidence="7">ATCC 29202 / DSM 20476 / NCTC 11029 / RHS 1</strain>
    </source>
</reference>
<accession>C7N715</accession>
<dbReference type="GO" id="GO:0051539">
    <property type="term" value="F:4 iron, 4 sulfur cluster binding"/>
    <property type="evidence" value="ECO:0007669"/>
    <property type="project" value="UniProtKB-KW"/>
</dbReference>
<name>C7N715_SLAHD</name>
<dbReference type="PROSITE" id="PS00198">
    <property type="entry name" value="4FE4S_FER_1"/>
    <property type="match status" value="1"/>
</dbReference>
<dbReference type="STRING" id="471855.Shel_16810"/>
<dbReference type="AlphaFoldDB" id="C7N715"/>
<sequence length="174" mass="18938">MSSRGDADAQYGFLMNVQRCIDCGKCVEACRRANGTPESLPARRRIECYIDEQGIERYVSVSCMHCEKPACLEVCPAGAISKTIGGIVVVDKDLCIGCKYCYQACPFQAPHYDAVSMYKCDYCLGAGVALGDTPNCVRACKTQALRFGKLDELLELSDRVRRVGGTTDPSAVLV</sequence>
<protein>
    <submittedName>
        <fullName evidence="6">Fe-S-cluster-containing hydrogenase subunit</fullName>
    </submittedName>
</protein>